<evidence type="ECO:0000256" key="4">
    <source>
        <dbReference type="ARBA" id="ARBA00022670"/>
    </source>
</evidence>
<dbReference type="PROSITE" id="PS51864">
    <property type="entry name" value="ASTACIN"/>
    <property type="match status" value="1"/>
</dbReference>
<keyword evidence="2 12" id="KW-0964">Secreted</keyword>
<feature type="region of interest" description="Disordered" evidence="16">
    <location>
        <begin position="414"/>
        <end position="435"/>
    </location>
</feature>
<comment type="subcellular location">
    <subcellularLocation>
        <location evidence="1 12">Secreted</location>
    </subcellularLocation>
</comment>
<reference evidence="19 20" key="1">
    <citation type="submission" date="2024-10" db="EMBL/GenBank/DDBJ databases">
        <authorList>
            <person name="Kim D."/>
        </authorList>
    </citation>
    <scope>NUCLEOTIDE SEQUENCE [LARGE SCALE GENOMIC DNA]</scope>
    <source>
        <strain evidence="19">BH-2024</strain>
    </source>
</reference>
<feature type="disulfide bond" evidence="13">
    <location>
        <begin position="234"/>
        <end position="244"/>
    </location>
</feature>
<evidence type="ECO:0000313" key="20">
    <source>
        <dbReference type="Proteomes" id="UP001620626"/>
    </source>
</evidence>
<gene>
    <name evidence="19" type="ORF">niasHT_023111</name>
</gene>
<keyword evidence="5 14" id="KW-0479">Metal-binding</keyword>
<feature type="domain" description="EGF-like" evidence="17">
    <location>
        <begin position="230"/>
        <end position="270"/>
    </location>
</feature>
<evidence type="ECO:0000256" key="7">
    <source>
        <dbReference type="ARBA" id="ARBA00022801"/>
    </source>
</evidence>
<dbReference type="Gene3D" id="3.40.390.10">
    <property type="entry name" value="Collagenase (Catalytic Domain)"/>
    <property type="match status" value="1"/>
</dbReference>
<dbReference type="Gene3D" id="2.60.120.290">
    <property type="entry name" value="Spermadhesin, CUB domain"/>
    <property type="match status" value="1"/>
</dbReference>
<evidence type="ECO:0000256" key="10">
    <source>
        <dbReference type="ARBA" id="ARBA00023157"/>
    </source>
</evidence>
<dbReference type="CDD" id="cd04280">
    <property type="entry name" value="ZnMc_astacin_like"/>
    <property type="match status" value="1"/>
</dbReference>
<evidence type="ECO:0000256" key="5">
    <source>
        <dbReference type="ARBA" id="ARBA00022723"/>
    </source>
</evidence>
<dbReference type="InterPro" id="IPR000742">
    <property type="entry name" value="EGF"/>
</dbReference>
<dbReference type="PROSITE" id="PS00022">
    <property type="entry name" value="EGF_1"/>
    <property type="match status" value="1"/>
</dbReference>
<keyword evidence="6" id="KW-0732">Signal</keyword>
<dbReference type="PIRSF" id="PIRSF036365">
    <property type="entry name" value="Astacin_nematoda"/>
    <property type="match status" value="1"/>
</dbReference>
<keyword evidence="20" id="KW-1185">Reference proteome</keyword>
<dbReference type="PROSITE" id="PS01186">
    <property type="entry name" value="EGF_2"/>
    <property type="match status" value="1"/>
</dbReference>
<keyword evidence="11" id="KW-0325">Glycoprotein</keyword>
<name>A0ABD2KFD5_9BILA</name>
<dbReference type="Pfam" id="PF01400">
    <property type="entry name" value="Astacin"/>
    <property type="match status" value="2"/>
</dbReference>
<dbReference type="InterPro" id="IPR035914">
    <property type="entry name" value="Sperma_CUB_dom_sf"/>
</dbReference>
<dbReference type="PANTHER" id="PTHR10127:SF831">
    <property type="entry name" value="ZINC METALLOPROTEINASE NAS-37"/>
    <property type="match status" value="1"/>
</dbReference>
<evidence type="ECO:0000256" key="13">
    <source>
        <dbReference type="PROSITE-ProRule" id="PRU00076"/>
    </source>
</evidence>
<accession>A0ABD2KFD5</accession>
<dbReference type="AlphaFoldDB" id="A0ABD2KFD5"/>
<sequence length="435" mass="48821">MTSSKDSDKDSILNLNHNLFDQLFEGDILLSVPQAKKILYELEYANFDHKRTKRQANSAPDSFWTNLTIPYTFRSDYLNDSKLIDMVKNGLYHIEKLTCIRFKAYETSTELSDRDFLEYFRGGGCFSPVGRQGGGQPISIGRGCDRLDIIAHETLHALGLWHEQSRNDRDEYVLVNYDAIISDIGSTMHYPSKGFSKDRKSYTILTKDPNFQQTMGNRAGLSFKDARMINKRYCKNSCSEKLECSNDGYTDPNNCNQCRCPDGYSGAFCQETPLSTSPFCSSVGFLMAGKWAGKITTGQLQPNTECYWRIIPHKHEQRIKITITKLEFPCSDACSSYLEVKAKKKKISTGARLCCGTTTTIYSDVDTDVILILKVSNNLNGTFHGANFEYKSVKASVTVPQTIQTLPPRIVAIGNGKHPPTHSSASETNEENVIA</sequence>
<comment type="cofactor">
    <cofactor evidence="14 15">
        <name>Zn(2+)</name>
        <dbReference type="ChEBI" id="CHEBI:29105"/>
    </cofactor>
    <text evidence="14 15">Binds 1 zinc ion per subunit.</text>
</comment>
<proteinExistence type="predicted"/>
<keyword evidence="8 14" id="KW-0862">Zinc</keyword>
<dbReference type="EMBL" id="JBICBT010000775">
    <property type="protein sequence ID" value="KAL3101591.1"/>
    <property type="molecule type" value="Genomic_DNA"/>
</dbReference>
<evidence type="ECO:0000313" key="19">
    <source>
        <dbReference type="EMBL" id="KAL3101591.1"/>
    </source>
</evidence>
<keyword evidence="9 14" id="KW-0482">Metalloprotease</keyword>
<dbReference type="InterPro" id="IPR034035">
    <property type="entry name" value="Astacin-like_dom"/>
</dbReference>
<evidence type="ECO:0000256" key="2">
    <source>
        <dbReference type="ARBA" id="ARBA00022525"/>
    </source>
</evidence>
<dbReference type="InterPro" id="IPR000859">
    <property type="entry name" value="CUB_dom"/>
</dbReference>
<dbReference type="SUPFAM" id="SSF49854">
    <property type="entry name" value="Spermadhesin, CUB domain"/>
    <property type="match status" value="1"/>
</dbReference>
<dbReference type="GO" id="GO:0006508">
    <property type="term" value="P:proteolysis"/>
    <property type="evidence" value="ECO:0007669"/>
    <property type="project" value="UniProtKB-KW"/>
</dbReference>
<evidence type="ECO:0000256" key="15">
    <source>
        <dbReference type="RuleBase" id="RU361183"/>
    </source>
</evidence>
<dbReference type="PROSITE" id="PS50026">
    <property type="entry name" value="EGF_3"/>
    <property type="match status" value="1"/>
</dbReference>
<dbReference type="Proteomes" id="UP001620626">
    <property type="component" value="Unassembled WGS sequence"/>
</dbReference>
<evidence type="ECO:0000256" key="11">
    <source>
        <dbReference type="ARBA" id="ARBA00023180"/>
    </source>
</evidence>
<dbReference type="GO" id="GO:0008270">
    <property type="term" value="F:zinc ion binding"/>
    <property type="evidence" value="ECO:0007669"/>
    <property type="project" value="UniProtKB-UniRule"/>
</dbReference>
<dbReference type="SMART" id="SM00042">
    <property type="entry name" value="CUB"/>
    <property type="match status" value="1"/>
</dbReference>
<feature type="binding site" evidence="14">
    <location>
        <position position="162"/>
    </location>
    <ligand>
        <name>Zn(2+)</name>
        <dbReference type="ChEBI" id="CHEBI:29105"/>
        <note>catalytic</note>
    </ligand>
</feature>
<keyword evidence="7 14" id="KW-0378">Hydrolase</keyword>
<evidence type="ECO:0000256" key="12">
    <source>
        <dbReference type="PIRNR" id="PIRNR036365"/>
    </source>
</evidence>
<evidence type="ECO:0000256" key="8">
    <source>
        <dbReference type="ARBA" id="ARBA00022833"/>
    </source>
</evidence>
<dbReference type="InterPro" id="IPR024079">
    <property type="entry name" value="MetalloPept_cat_dom_sf"/>
</dbReference>
<keyword evidence="10 13" id="KW-1015">Disulfide bond</keyword>
<dbReference type="PRINTS" id="PR00480">
    <property type="entry name" value="ASTACIN"/>
</dbReference>
<protein>
    <recommendedName>
        <fullName evidence="12">Zinc metalloproteinase</fullName>
    </recommendedName>
</protein>
<comment type="caution">
    <text evidence="13">Lacks conserved residue(s) required for the propagation of feature annotation.</text>
</comment>
<feature type="binding site" evidence="14">
    <location>
        <position position="152"/>
    </location>
    <ligand>
        <name>Zn(2+)</name>
        <dbReference type="ChEBI" id="CHEBI:29105"/>
        <note>catalytic</note>
    </ligand>
</feature>
<dbReference type="SMART" id="SM00235">
    <property type="entry name" value="ZnMc"/>
    <property type="match status" value="1"/>
</dbReference>
<dbReference type="InterPro" id="IPR006026">
    <property type="entry name" value="Peptidase_Metallo"/>
</dbReference>
<dbReference type="InterPro" id="IPR001506">
    <property type="entry name" value="Peptidase_M12A"/>
</dbReference>
<evidence type="ECO:0000256" key="3">
    <source>
        <dbReference type="ARBA" id="ARBA00022536"/>
    </source>
</evidence>
<feature type="active site" evidence="14">
    <location>
        <position position="153"/>
    </location>
</feature>
<organism evidence="19 20">
    <name type="scientific">Heterodera trifolii</name>
    <dbReference type="NCBI Taxonomy" id="157864"/>
    <lineage>
        <taxon>Eukaryota</taxon>
        <taxon>Metazoa</taxon>
        <taxon>Ecdysozoa</taxon>
        <taxon>Nematoda</taxon>
        <taxon>Chromadorea</taxon>
        <taxon>Rhabditida</taxon>
        <taxon>Tylenchina</taxon>
        <taxon>Tylenchomorpha</taxon>
        <taxon>Tylenchoidea</taxon>
        <taxon>Heteroderidae</taxon>
        <taxon>Heteroderinae</taxon>
        <taxon>Heterodera</taxon>
    </lineage>
</organism>
<dbReference type="GO" id="GO:0005576">
    <property type="term" value="C:extracellular region"/>
    <property type="evidence" value="ECO:0007669"/>
    <property type="project" value="UniProtKB-SubCell"/>
</dbReference>
<evidence type="ECO:0000256" key="14">
    <source>
        <dbReference type="PROSITE-ProRule" id="PRU01211"/>
    </source>
</evidence>
<keyword evidence="3 13" id="KW-0245">EGF-like domain</keyword>
<feature type="domain" description="Peptidase M12A" evidence="18">
    <location>
        <begin position="55"/>
        <end position="235"/>
    </location>
</feature>
<evidence type="ECO:0000256" key="1">
    <source>
        <dbReference type="ARBA" id="ARBA00004613"/>
    </source>
</evidence>
<evidence type="ECO:0000256" key="6">
    <source>
        <dbReference type="ARBA" id="ARBA00022729"/>
    </source>
</evidence>
<evidence type="ECO:0000259" key="18">
    <source>
        <dbReference type="PROSITE" id="PS51864"/>
    </source>
</evidence>
<dbReference type="InterPro" id="IPR017050">
    <property type="entry name" value="Metallopeptidase_nem"/>
</dbReference>
<evidence type="ECO:0000256" key="9">
    <source>
        <dbReference type="ARBA" id="ARBA00023049"/>
    </source>
</evidence>
<feature type="disulfide bond" evidence="13">
    <location>
        <begin position="260"/>
        <end position="269"/>
    </location>
</feature>
<comment type="caution">
    <text evidence="19">The sequence shown here is derived from an EMBL/GenBank/DDBJ whole genome shotgun (WGS) entry which is preliminary data.</text>
</comment>
<evidence type="ECO:0000256" key="16">
    <source>
        <dbReference type="SAM" id="MobiDB-lite"/>
    </source>
</evidence>
<evidence type="ECO:0000259" key="17">
    <source>
        <dbReference type="PROSITE" id="PS50026"/>
    </source>
</evidence>
<dbReference type="GO" id="GO:0004222">
    <property type="term" value="F:metalloendopeptidase activity"/>
    <property type="evidence" value="ECO:0007669"/>
    <property type="project" value="UniProtKB-UniRule"/>
</dbReference>
<keyword evidence="4 14" id="KW-0645">Protease</keyword>
<dbReference type="SUPFAM" id="SSF55486">
    <property type="entry name" value="Metalloproteases ('zincins'), catalytic domain"/>
    <property type="match status" value="1"/>
</dbReference>
<dbReference type="PANTHER" id="PTHR10127">
    <property type="entry name" value="DISCOIDIN, CUB, EGF, LAMININ , AND ZINC METALLOPROTEASE DOMAIN CONTAINING"/>
    <property type="match status" value="1"/>
</dbReference>
<feature type="binding site" evidence="14">
    <location>
        <position position="156"/>
    </location>
    <ligand>
        <name>Zn(2+)</name>
        <dbReference type="ChEBI" id="CHEBI:29105"/>
        <note>catalytic</note>
    </ligand>
</feature>